<gene>
    <name evidence="1" type="ORF">HXN26_00660</name>
</gene>
<proteinExistence type="predicted"/>
<comment type="caution">
    <text evidence="1">The sequence shown here is derived from an EMBL/GenBank/DDBJ whole genome shotgun (WGS) entry which is preliminary data.</text>
</comment>
<reference evidence="1" key="1">
    <citation type="submission" date="2020-04" db="EMBL/GenBank/DDBJ databases">
        <title>Deep metagenomics examines the oral microbiome during advanced dental caries in children, revealing novel taxa and co-occurrences with host molecules.</title>
        <authorList>
            <person name="Baker J.L."/>
            <person name="Morton J.T."/>
            <person name="Dinis M."/>
            <person name="Alvarez R."/>
            <person name="Tran N.C."/>
            <person name="Knight R."/>
            <person name="Edlund A."/>
        </authorList>
    </citation>
    <scope>NUCLEOTIDE SEQUENCE</scope>
    <source>
        <strain evidence="1">JCVI_44_bin.5</strain>
    </source>
</reference>
<accession>A0A930HKA7</accession>
<dbReference type="InterPro" id="IPR032627">
    <property type="entry name" value="DUF4876"/>
</dbReference>
<dbReference type="Proteomes" id="UP000771736">
    <property type="component" value="Unassembled WGS sequence"/>
</dbReference>
<dbReference type="AlphaFoldDB" id="A0A930HKA7"/>
<sequence length="415" mass="47458">MIYKMRTNYKPNLLLLLLFAVLLVSCNEYKEVEERGQFVDHEINLQLPIDIQNAQITEARVVMTNVSSRQEYAVTAFRSEQDKYVANITLPEGTYNLTVNGVVKYQLNKKEIKAKVKAKRDNVVVQTTSKATNIGLNVFAAEEGFVITELFFTGTTTPQGFMYTDDQYIKIGNNSDTIMYADGLCFVESFFTSDDKHDYQPDIMSQAITIDAIYMVPGTGRDHPVKPGEELTIALTAIDHRPINPNSFDLSRADFEIFDKTSNPEGDQDNPKVTNLLNWYANFEGTFVMHTRGVKSYALVRPMVDMATFMKDYRYKFGYTFKQGDYVIPMDENEYFIPNSWVVDAVNLAVPTVHEWNIISPILDKGFTYCGHVDADEQRYNKAVVRLKEGKKWIDTNNSTYDFQPNAVPTYLKNK</sequence>
<name>A0A930HKA7_9BACT</name>
<dbReference type="Pfam" id="PF16215">
    <property type="entry name" value="DUF4876"/>
    <property type="match status" value="1"/>
</dbReference>
<organism evidence="1 2">
    <name type="scientific">Prevotella aurantiaca</name>
    <dbReference type="NCBI Taxonomy" id="596085"/>
    <lineage>
        <taxon>Bacteria</taxon>
        <taxon>Pseudomonadati</taxon>
        <taxon>Bacteroidota</taxon>
        <taxon>Bacteroidia</taxon>
        <taxon>Bacteroidales</taxon>
        <taxon>Prevotellaceae</taxon>
        <taxon>Prevotella</taxon>
    </lineage>
</organism>
<evidence type="ECO:0000313" key="1">
    <source>
        <dbReference type="EMBL" id="MBF1383359.1"/>
    </source>
</evidence>
<protein>
    <submittedName>
        <fullName evidence="1">DUF4876 domain-containing protein</fullName>
    </submittedName>
</protein>
<dbReference type="PROSITE" id="PS51257">
    <property type="entry name" value="PROKAR_LIPOPROTEIN"/>
    <property type="match status" value="1"/>
</dbReference>
<dbReference type="EMBL" id="JABZSJ010000001">
    <property type="protein sequence ID" value="MBF1383359.1"/>
    <property type="molecule type" value="Genomic_DNA"/>
</dbReference>
<evidence type="ECO:0000313" key="2">
    <source>
        <dbReference type="Proteomes" id="UP000771736"/>
    </source>
</evidence>